<evidence type="ECO:0000256" key="5">
    <source>
        <dbReference type="SAM" id="MobiDB-lite"/>
    </source>
</evidence>
<evidence type="ECO:0000313" key="11">
    <source>
        <dbReference type="RefSeq" id="NP_998213.2"/>
    </source>
</evidence>
<dbReference type="RefSeq" id="NP_998213.2">
    <property type="nucleotide sequence ID" value="NM_213048.3"/>
</dbReference>
<feature type="compositionally biased region" description="Basic and acidic residues" evidence="5">
    <location>
        <begin position="327"/>
        <end position="338"/>
    </location>
</feature>
<proteinExistence type="evidence at protein level"/>
<dbReference type="Pfam" id="PF09073">
    <property type="entry name" value="BUD22"/>
    <property type="match status" value="1"/>
</dbReference>
<evidence type="ECO:0000256" key="2">
    <source>
        <dbReference type="ARBA" id="ARBA00023054"/>
    </source>
</evidence>
<evidence type="ECO:0000313" key="8">
    <source>
        <dbReference type="Ensembl" id="ENSDARP00000098626"/>
    </source>
</evidence>
<feature type="compositionally biased region" description="Acidic residues" evidence="5">
    <location>
        <begin position="143"/>
        <end position="154"/>
    </location>
</feature>
<feature type="compositionally biased region" description="Acidic residues" evidence="5">
    <location>
        <begin position="543"/>
        <end position="567"/>
    </location>
</feature>
<feature type="compositionally biased region" description="Polar residues" evidence="5">
    <location>
        <begin position="722"/>
        <end position="743"/>
    </location>
</feature>
<evidence type="ECO:0000313" key="9">
    <source>
        <dbReference type="Ensembl" id="ENSDARP00000149437"/>
    </source>
</evidence>
<dbReference type="KEGG" id="dre:406321"/>
<sequence>MPAALNLSNEVVKMRAEVKRIKVFLIRKLSRQISALQKKKGNEASLEKNGRRAARLREEIRELKAVVPDSVTKAALQKDISFEKVCRDKEASLTDRATARIATHPEFSKKIQSLKAAIKAFKEERMNARKAEKQAKGSAESDSSQDTDEEDDDGSERSNNRDDEDGLKEDEYDKKTDELIDSSSQETLNKQTNQCQEEERLDEEGSSEAVSISEEVIRMRKEVKRTRVAIISKLAEEVAFLKKKKGEEYEVKESQERAAVLLKEIQALRSLKPDQVTMTALQENMELEKILLDNEASPIDRAIAHIATHSRFINKLQKIKEEKIKAAEAEKKKTDKPDTVQSKNEDEELEEEDEEEVDDDDNDDDDDDDDSSDESEENCDKVGEKSNRVFNQIDKSGVVEPDTSAEPDTFEMPQSKTDVMAPNDQNFSSTASNVQRSEKSLTASHVQRSPKKSSTGSNVKKSPEKTSTSIVQNSPKKSSFAPNVQISPKKFSTTSNIQSSSKKSLTVSNTEFKNFGKADKEKKTTLKPQKKQDVPQTERLDAEKDDEESDLSDDEEEEEKEYFDDSTEERFHKQSSQSEDSDDDDFFMGKVSKFKKRKSNQSKVVEKKRELPNADKEVTSKPRHDSLGKLESVFCSTLSKSNVSSQKAKYGSRNDGQRPPRFQNQRKGPEGRMKASQYKGQDLGSDKRTSSFTSERQTFKAAGQMQAGPSGAGRGKPKFENRQNQNSKGPPGKMSNQPQQSLHPSWEASRKRKEQQAQITAFQGKKIRFDDD</sequence>
<dbReference type="EMBL" id="BC075760">
    <property type="protein sequence ID" value="AAH75760.1"/>
    <property type="molecule type" value="mRNA"/>
</dbReference>
<feature type="compositionally biased region" description="Basic and acidic residues" evidence="5">
    <location>
        <begin position="169"/>
        <end position="178"/>
    </location>
</feature>
<evidence type="ECO:0000313" key="10">
    <source>
        <dbReference type="Proteomes" id="UP000000437"/>
    </source>
</evidence>
<feature type="compositionally biased region" description="Basic and acidic residues" evidence="5">
    <location>
        <begin position="514"/>
        <end position="542"/>
    </location>
</feature>
<feature type="compositionally biased region" description="Basic and acidic residues" evidence="5">
    <location>
        <begin position="378"/>
        <end position="387"/>
    </location>
</feature>
<evidence type="ECO:0000256" key="4">
    <source>
        <dbReference type="ARBA" id="ARBA00033254"/>
    </source>
</evidence>
<dbReference type="OrthoDB" id="3364872at2759"/>
<dbReference type="GO" id="GO:0005634">
    <property type="term" value="C:nucleus"/>
    <property type="evidence" value="ECO:0000318"/>
    <property type="project" value="GO_Central"/>
</dbReference>
<evidence type="ECO:0000259" key="6">
    <source>
        <dbReference type="Pfam" id="PF09073"/>
    </source>
</evidence>
<feature type="domain" description="Bud22" evidence="6">
    <location>
        <begin position="673"/>
        <end position="770"/>
    </location>
</feature>
<dbReference type="CTD" id="153443"/>
<dbReference type="PaxDb" id="7955-ENSDARP00000098626"/>
<dbReference type="GeneTree" id="ENSGT00390000006478"/>
<keyword evidence="10" id="KW-1185">Reference proteome</keyword>
<evidence type="ECO:0007829" key="13">
    <source>
        <dbReference type="PeptideAtlas" id="Q6DI30"/>
    </source>
</evidence>
<evidence type="ECO:0000313" key="7">
    <source>
        <dbReference type="EMBL" id="AAH75760.1"/>
    </source>
</evidence>
<dbReference type="PANTHER" id="PTHR23325">
    <property type="entry name" value="SERUM RESPONSE FACTOR-BINDING"/>
    <property type="match status" value="1"/>
</dbReference>
<protein>
    <recommendedName>
        <fullName evidence="1">Serum response factor-binding protein 1</fullName>
    </recommendedName>
    <alternativeName>
        <fullName evidence="4">SRF-dependent transcription regulation-associated protein</fullName>
    </alternativeName>
</protein>
<dbReference type="AGR" id="ZFIN:ZDB-GENE-040426-1991"/>
<dbReference type="AlphaFoldDB" id="Q6DI30"/>
<name>Q6DI30_DANRE</name>
<reference evidence="8" key="2">
    <citation type="submission" date="2012-02" db="UniProtKB">
        <authorList>
            <consortium name="Ensembl"/>
        </authorList>
    </citation>
    <scope>IDENTIFICATION</scope>
    <source>
        <strain evidence="8">Tuebingen</strain>
    </source>
</reference>
<dbReference type="ZFIN" id="ZDB-GENE-040426-1991">
    <property type="gene designation" value="srfbp1"/>
</dbReference>
<keyword evidence="2" id="KW-0175">Coiled coil</keyword>
<organism evidence="7">
    <name type="scientific">Danio rerio</name>
    <name type="common">Zebrafish</name>
    <name type="synonym">Brachydanio rerio</name>
    <dbReference type="NCBI Taxonomy" id="7955"/>
    <lineage>
        <taxon>Eukaryota</taxon>
        <taxon>Metazoa</taxon>
        <taxon>Chordata</taxon>
        <taxon>Craniata</taxon>
        <taxon>Vertebrata</taxon>
        <taxon>Euteleostomi</taxon>
        <taxon>Actinopterygii</taxon>
        <taxon>Neopterygii</taxon>
        <taxon>Teleostei</taxon>
        <taxon>Ostariophysi</taxon>
        <taxon>Cypriniformes</taxon>
        <taxon>Danionidae</taxon>
        <taxon>Danioninae</taxon>
        <taxon>Danio</taxon>
    </lineage>
</organism>
<feature type="compositionally biased region" description="Acidic residues" evidence="5">
    <location>
        <begin position="345"/>
        <end position="377"/>
    </location>
</feature>
<dbReference type="eggNOG" id="ENOG502QV1I">
    <property type="taxonomic scope" value="Eukaryota"/>
</dbReference>
<feature type="compositionally biased region" description="Basic and acidic residues" evidence="5">
    <location>
        <begin position="604"/>
        <end position="628"/>
    </location>
</feature>
<dbReference type="GO" id="GO:0030686">
    <property type="term" value="C:90S preribosome"/>
    <property type="evidence" value="ECO:0000318"/>
    <property type="project" value="GO_Central"/>
</dbReference>
<dbReference type="PANTHER" id="PTHR23325:SF1">
    <property type="entry name" value="SERUM RESPONSE FACTOR-BINDING PROTEIN 1"/>
    <property type="match status" value="1"/>
</dbReference>
<feature type="region of interest" description="Disordered" evidence="5">
    <location>
        <begin position="327"/>
        <end position="772"/>
    </location>
</feature>
<dbReference type="Bgee" id="ENSDARG00000075323">
    <property type="expression patterns" value="Expressed in swim bladder and 26 other cell types or tissues"/>
</dbReference>
<accession>Q6DI30</accession>
<keyword evidence="13" id="KW-1267">Proteomics identification</keyword>
<dbReference type="GO" id="GO:0030490">
    <property type="term" value="P:maturation of SSU-rRNA"/>
    <property type="evidence" value="ECO:0000318"/>
    <property type="project" value="GO_Central"/>
</dbReference>
<feature type="compositionally biased region" description="Basic and acidic residues" evidence="5">
    <location>
        <begin position="126"/>
        <end position="135"/>
    </location>
</feature>
<gene>
    <name evidence="8 11 12" type="primary">srfbp1</name>
    <name evidence="11" type="synonym">fc54c06</name>
    <name evidence="11" type="synonym">wu:fc54c06</name>
    <name evidence="7 11" type="ORF">zgc:56062</name>
</gene>
<reference evidence="11" key="7">
    <citation type="submission" date="2025-04" db="UniProtKB">
        <authorList>
            <consortium name="RefSeq"/>
        </authorList>
    </citation>
    <scope>IDENTIFICATION</scope>
</reference>
<dbReference type="Proteomes" id="UP000000437">
    <property type="component" value="Chromosome 19"/>
</dbReference>
<reference evidence="8 10" key="3">
    <citation type="journal article" date="2013" name="Nature">
        <title>The zebrafish reference genome sequence and its relationship to the human genome.</title>
        <authorList>
            <consortium name="Genome Reference Consortium Zebrafish"/>
            <person name="Howe K."/>
            <person name="Clark M.D."/>
            <person name="Torroja C.F."/>
            <person name="Torrance J."/>
            <person name="Berthelot C."/>
            <person name="Muffato M."/>
            <person name="Collins J.E."/>
            <person name="Humphray S."/>
            <person name="McLaren K."/>
            <person name="Matthews L."/>
            <person name="McLaren S."/>
            <person name="Sealy I."/>
            <person name="Caccamo M."/>
            <person name="Churcher C."/>
            <person name="Scott C."/>
            <person name="Barrett J.C."/>
            <person name="Koch R."/>
            <person name="Rauch G.J."/>
            <person name="White S."/>
            <person name="Chow W."/>
            <person name="Kilian B."/>
            <person name="Quintais L.T."/>
            <person name="Guerra-Assuncao J.A."/>
            <person name="Zhou Y."/>
            <person name="Gu Y."/>
            <person name="Yen J."/>
            <person name="Vogel J.H."/>
            <person name="Eyre T."/>
            <person name="Redmond S."/>
            <person name="Banerjee R."/>
            <person name="Chi J."/>
            <person name="Fu B."/>
            <person name="Langley E."/>
            <person name="Maguire S.F."/>
            <person name="Laird G.K."/>
            <person name="Lloyd D."/>
            <person name="Kenyon E."/>
            <person name="Donaldson S."/>
            <person name="Sehra H."/>
            <person name="Almeida-King J."/>
            <person name="Loveland J."/>
            <person name="Trevanion S."/>
            <person name="Jones M."/>
            <person name="Quail M."/>
            <person name="Willey D."/>
            <person name="Hunt A."/>
            <person name="Burton J."/>
            <person name="Sims S."/>
            <person name="McLay K."/>
            <person name="Plumb B."/>
            <person name="Davis J."/>
            <person name="Clee C."/>
            <person name="Oliver K."/>
            <person name="Clark R."/>
            <person name="Riddle C."/>
            <person name="Elliot D."/>
            <person name="Eliott D."/>
            <person name="Threadgold G."/>
            <person name="Harden G."/>
            <person name="Ware D."/>
            <person name="Begum S."/>
            <person name="Mortimore B."/>
            <person name="Mortimer B."/>
            <person name="Kerry G."/>
            <person name="Heath P."/>
            <person name="Phillimore B."/>
            <person name="Tracey A."/>
            <person name="Corby N."/>
            <person name="Dunn M."/>
            <person name="Johnson C."/>
            <person name="Wood J."/>
            <person name="Clark S."/>
            <person name="Pelan S."/>
            <person name="Griffiths G."/>
            <person name="Smith M."/>
            <person name="Glithero R."/>
            <person name="Howden P."/>
            <person name="Barker N."/>
            <person name="Lloyd C."/>
            <person name="Stevens C."/>
            <person name="Harley J."/>
            <person name="Holt K."/>
            <person name="Panagiotidis G."/>
            <person name="Lovell J."/>
            <person name="Beasley H."/>
            <person name="Henderson C."/>
            <person name="Gordon D."/>
            <person name="Auger K."/>
            <person name="Wright D."/>
            <person name="Collins J."/>
            <person name="Raisen C."/>
            <person name="Dyer L."/>
            <person name="Leung K."/>
            <person name="Robertson L."/>
            <person name="Ambridge K."/>
            <person name="Leongamornlert D."/>
            <person name="McGuire S."/>
            <person name="Gilderthorp R."/>
            <person name="Griffiths C."/>
            <person name="Manthravadi D."/>
            <person name="Nichol S."/>
            <person name="Barker G."/>
            <person name="Whitehead S."/>
            <person name="Kay M."/>
            <person name="Brown J."/>
            <person name="Murnane C."/>
            <person name="Gray E."/>
            <person name="Humphries M."/>
            <person name="Sycamore N."/>
            <person name="Barker D."/>
            <person name="Saunders D."/>
            <person name="Wallis J."/>
            <person name="Babbage A."/>
            <person name="Hammond S."/>
            <person name="Mashreghi-Mohammadi M."/>
            <person name="Barr L."/>
            <person name="Martin S."/>
            <person name="Wray P."/>
            <person name="Ellington A."/>
            <person name="Matthews N."/>
            <person name="Ellwood M."/>
            <person name="Woodmansey R."/>
            <person name="Clark G."/>
            <person name="Cooper J."/>
            <person name="Cooper J."/>
            <person name="Tromans A."/>
            <person name="Grafham D."/>
            <person name="Skuce C."/>
            <person name="Pandian R."/>
            <person name="Andrews R."/>
            <person name="Harrison E."/>
            <person name="Kimberley A."/>
            <person name="Garnett J."/>
            <person name="Fosker N."/>
            <person name="Hall R."/>
            <person name="Garner P."/>
            <person name="Kelly D."/>
            <person name="Bird C."/>
            <person name="Palmer S."/>
            <person name="Gehring I."/>
            <person name="Berger A."/>
            <person name="Dooley C.M."/>
            <person name="Ersan-Urun Z."/>
            <person name="Eser C."/>
            <person name="Geiger H."/>
            <person name="Geisler M."/>
            <person name="Karotki L."/>
            <person name="Kirn A."/>
            <person name="Konantz J."/>
            <person name="Konantz M."/>
            <person name="Oberlander M."/>
            <person name="Rudolph-Geiger S."/>
            <person name="Teucke M."/>
            <person name="Lanz C."/>
            <person name="Raddatz G."/>
            <person name="Osoegawa K."/>
            <person name="Zhu B."/>
            <person name="Rapp A."/>
            <person name="Widaa S."/>
            <person name="Langford C."/>
            <person name="Yang F."/>
            <person name="Schuster S.C."/>
            <person name="Carter N.P."/>
            <person name="Harrow J."/>
            <person name="Ning Z."/>
            <person name="Herrero J."/>
            <person name="Searle S.M."/>
            <person name="Enright A."/>
            <person name="Geisler R."/>
            <person name="Plasterk R.H."/>
            <person name="Lee C."/>
            <person name="Westerfield M."/>
            <person name="de Jong P.J."/>
            <person name="Zon L.I."/>
            <person name="Postlethwait J.H."/>
            <person name="Nusslein-Volhard C."/>
            <person name="Hubbard T.J."/>
            <person name="Roest Crollius H."/>
            <person name="Rogers J."/>
            <person name="Stemple D.L."/>
        </authorList>
    </citation>
    <scope>NUCLEOTIDE SEQUENCE [LARGE SCALE GENOMIC DNA]</scope>
    <source>
        <strain evidence="8">Tuebingen</strain>
    </source>
</reference>
<dbReference type="Ensembl" id="ENSDART00000188751.1">
    <property type="protein sequence ID" value="ENSDARP00000149437.1"/>
    <property type="gene ID" value="ENSDARG00000075323.4"/>
</dbReference>
<dbReference type="Ensembl" id="ENSDART00000112167.4">
    <property type="protein sequence ID" value="ENSDARP00000098626.3"/>
    <property type="gene ID" value="ENSDARG00000075323.4"/>
</dbReference>
<dbReference type="HOGENOM" id="CLU_362060_0_0_1"/>
<dbReference type="InterPro" id="IPR037393">
    <property type="entry name" value="Bud22/SRFB1"/>
</dbReference>
<feature type="region of interest" description="Disordered" evidence="5">
    <location>
        <begin position="126"/>
        <end position="210"/>
    </location>
</feature>
<dbReference type="InterPro" id="IPR015158">
    <property type="entry name" value="Bud22_dom"/>
</dbReference>
<dbReference type="STRING" id="7955.ENSDARP00000098626"/>
<feature type="compositionally biased region" description="Polar residues" evidence="5">
    <location>
        <begin position="181"/>
        <end position="195"/>
    </location>
</feature>
<feature type="compositionally biased region" description="Polar residues" evidence="5">
    <location>
        <begin position="634"/>
        <end position="647"/>
    </location>
</feature>
<evidence type="ECO:0000256" key="1">
    <source>
        <dbReference type="ARBA" id="ARBA00013459"/>
    </source>
</evidence>
<reference evidence="9" key="6">
    <citation type="submission" date="2018-04" db="UniProtKB">
        <authorList>
            <consortium name="Ensembl"/>
        </authorList>
    </citation>
    <scope>IDENTIFICATION</scope>
    <source>
        <strain evidence="9">Tuebingen</strain>
    </source>
</reference>
<dbReference type="OMA" id="MTKAYIQ"/>
<accession>A0A8M1PEH6</accession>
<reference evidence="11" key="5">
    <citation type="journal article" date="2016" name="BMC Genomics">
        <title>Gene evolution and gene expression after whole genome duplication in fish: the PhyloFish database.</title>
        <authorList>
            <person name="Pasquier J."/>
            <person name="Cabau C."/>
            <person name="Nguyen T."/>
            <person name="Jouanno E."/>
            <person name="Severac D."/>
            <person name="Braasch I."/>
            <person name="Journot L."/>
            <person name="Pontarotti P."/>
            <person name="Klopp C."/>
            <person name="Postlethwait J.H."/>
            <person name="Guiguen Y."/>
            <person name="Bobe J."/>
        </authorList>
    </citation>
    <scope>NUCLEOTIDE SEQUENCE</scope>
</reference>
<comment type="function">
    <text evidence="3">May be involved in regulating transcriptional activation of cardiac genes during the aging process. May play a role in biosynthesis and/or processing of SLC2A4 in adipose cells.</text>
</comment>
<reference evidence="11" key="4">
    <citation type="journal article" date="2015" name="Nat. Commun.">
        <title>RFX transcription factors are essential for hearing in mice.</title>
        <authorList>
            <person name="Elkon R."/>
            <person name="Milon B."/>
            <person name="Morrison L."/>
            <person name="Shah M."/>
            <person name="Vijayakumar S."/>
            <person name="Racherla M."/>
            <person name="Leitch C.C."/>
            <person name="Silipino L."/>
            <person name="Hadi S."/>
            <person name="Weiss-Gayet M."/>
            <person name="Barras E."/>
            <person name="Schmid C.D."/>
            <person name="Ait-Lounis A."/>
            <person name="Barnes A."/>
            <person name="Song Y."/>
            <person name="Eisenman D.J."/>
            <person name="Eliyahu E."/>
            <person name="Frolenkov G.I."/>
            <person name="Strome S.E."/>
            <person name="Durand B."/>
            <person name="Zaghloul N.A."/>
            <person name="Jones S.M."/>
            <person name="Reith W."/>
            <person name="Hertzano R."/>
        </authorList>
    </citation>
    <scope>NUCLEOTIDE SEQUENCE</scope>
</reference>
<feature type="compositionally biased region" description="Polar residues" evidence="5">
    <location>
        <begin position="412"/>
        <end position="512"/>
    </location>
</feature>
<reference evidence="7" key="1">
    <citation type="submission" date="2004-07" db="EMBL/GenBank/DDBJ databases">
        <authorList>
            <consortium name="NIH - Zebrafish Gene Collection (ZGC) project"/>
        </authorList>
    </citation>
    <scope>NUCLEOTIDE SEQUENCE [LARGE SCALE MRNA]</scope>
    <source>
        <tissue evidence="7">Embryo</tissue>
    </source>
</reference>
<evidence type="ECO:0000313" key="12">
    <source>
        <dbReference type="ZFIN" id="ZDB-GENE-040426-1991"/>
    </source>
</evidence>
<evidence type="ECO:0000256" key="3">
    <source>
        <dbReference type="ARBA" id="ARBA00025646"/>
    </source>
</evidence>
<dbReference type="GeneID" id="406321"/>
<dbReference type="EMBL" id="CU469458">
    <property type="status" value="NOT_ANNOTATED_CDS"/>
    <property type="molecule type" value="Genomic_DNA"/>
</dbReference>